<dbReference type="EMBL" id="VSWC01000016">
    <property type="protein sequence ID" value="KAA1111989.1"/>
    <property type="molecule type" value="Genomic_DNA"/>
</dbReference>
<feature type="region of interest" description="Disordered" evidence="1">
    <location>
        <begin position="1"/>
        <end position="112"/>
    </location>
</feature>
<proteinExistence type="predicted"/>
<organism evidence="2 3">
    <name type="scientific">Puccinia graminis f. sp. tritici</name>
    <dbReference type="NCBI Taxonomy" id="56615"/>
    <lineage>
        <taxon>Eukaryota</taxon>
        <taxon>Fungi</taxon>
        <taxon>Dikarya</taxon>
        <taxon>Basidiomycota</taxon>
        <taxon>Pucciniomycotina</taxon>
        <taxon>Pucciniomycetes</taxon>
        <taxon>Pucciniales</taxon>
        <taxon>Pucciniaceae</taxon>
        <taxon>Puccinia</taxon>
    </lineage>
</organism>
<accession>A0A5B0QFV5</accession>
<comment type="caution">
    <text evidence="2">The sequence shown here is derived from an EMBL/GenBank/DDBJ whole genome shotgun (WGS) entry which is preliminary data.</text>
</comment>
<protein>
    <submittedName>
        <fullName evidence="2">Uncharacterized protein</fullName>
    </submittedName>
</protein>
<evidence type="ECO:0000313" key="2">
    <source>
        <dbReference type="EMBL" id="KAA1111989.1"/>
    </source>
</evidence>
<feature type="region of interest" description="Disordered" evidence="1">
    <location>
        <begin position="349"/>
        <end position="372"/>
    </location>
</feature>
<sequence>MVIPAFNGTSRQKNLGLAPTHPGPRRNISPPPSENKNLNPPKIQEALLPQSTGKQPLKSPGSRTVVENKTYPPGTKAKSPTLPLENSKLNQRNFTERSHTPESTFGPLPSDLGRTEKLSIAYRPKDGMPFTKEEYARKDLKFLVSSTIQIGKIKNLEQLKLFRIKFEAITHYLIRNGHNSHMDEFANYLWKSLTPKLERDISDPLIWDGHLVLDDNFHIAELPPYDVILEYIYMELGQMDTLQEAPGQPEQDIHQPNQNQHNFINMEECNPEMQSPPTENHSPVPSSNLYCCPLILQNDPSQEHLDREEIEFGSETVCLPEIIPSEISSPCALIEEDFSPVASIALESSPQPLENSQQLGPMDQYESKNLGSESSGTILQELVVPVEDTSDNPLPGLPENCLEIIGEDKNEEDFFYLKELELQMKPVQKIKKSSFQKVIPNPK</sequence>
<evidence type="ECO:0000313" key="3">
    <source>
        <dbReference type="Proteomes" id="UP000324748"/>
    </source>
</evidence>
<feature type="compositionally biased region" description="Polar residues" evidence="1">
    <location>
        <begin position="349"/>
        <end position="359"/>
    </location>
</feature>
<keyword evidence="3" id="KW-1185">Reference proteome</keyword>
<gene>
    <name evidence="2" type="ORF">PGT21_019166</name>
</gene>
<reference evidence="2 3" key="1">
    <citation type="submission" date="2019-05" db="EMBL/GenBank/DDBJ databases">
        <title>Emergence of the Ug99 lineage of the wheat stem rust pathogen through somatic hybridization.</title>
        <authorList>
            <person name="Li F."/>
            <person name="Upadhyaya N.M."/>
            <person name="Sperschneider J."/>
            <person name="Matny O."/>
            <person name="Nguyen-Phuc H."/>
            <person name="Mago R."/>
            <person name="Raley C."/>
            <person name="Miller M.E."/>
            <person name="Silverstein K.A.T."/>
            <person name="Henningsen E."/>
            <person name="Hirsch C.D."/>
            <person name="Visser B."/>
            <person name="Pretorius Z.A."/>
            <person name="Steffenson B.J."/>
            <person name="Schwessinger B."/>
            <person name="Dodds P.N."/>
            <person name="Figueroa M."/>
        </authorList>
    </citation>
    <scope>NUCLEOTIDE SEQUENCE [LARGE SCALE GENOMIC DNA]</scope>
    <source>
        <strain evidence="2">21-0</strain>
    </source>
</reference>
<dbReference type="OrthoDB" id="10411618at2759"/>
<dbReference type="AlphaFoldDB" id="A0A5B0QFV5"/>
<dbReference type="Proteomes" id="UP000324748">
    <property type="component" value="Unassembled WGS sequence"/>
</dbReference>
<name>A0A5B0QFV5_PUCGR</name>
<evidence type="ECO:0000256" key="1">
    <source>
        <dbReference type="SAM" id="MobiDB-lite"/>
    </source>
</evidence>